<organism evidence="1">
    <name type="scientific">Coxiella burnetii</name>
    <dbReference type="NCBI Taxonomy" id="777"/>
    <lineage>
        <taxon>Bacteria</taxon>
        <taxon>Pseudomonadati</taxon>
        <taxon>Pseudomonadota</taxon>
        <taxon>Gammaproteobacteria</taxon>
        <taxon>Legionellales</taxon>
        <taxon>Coxiellaceae</taxon>
        <taxon>Coxiella</taxon>
    </lineage>
</organism>
<evidence type="ECO:0000313" key="1">
    <source>
        <dbReference type="EMBL" id="ALE59706.1"/>
    </source>
</evidence>
<reference evidence="1" key="1">
    <citation type="journal article" date="2015" name="Microbes Infect.">
        <title>Whole genome PCR scanning (WGPS) of Coxiella burnetii strains from ruminants.</title>
        <authorList>
            <person name="Sidi-Boumedine K."/>
            <person name="Adam G."/>
            <person name="Angen O."/>
            <person name="Aspan A."/>
            <person name="Bossers A."/>
            <person name="Roest H.J."/>
            <person name="Prigent M."/>
            <person name="Thiery R."/>
            <person name="Rousset E."/>
        </authorList>
    </citation>
    <scope>NUCLEOTIDE SEQUENCE</scope>
    <source>
        <strain evidence="1">EVC13</strain>
    </source>
</reference>
<dbReference type="AlphaFoldDB" id="A0A0M3TY88"/>
<accession>A0A0M3TY88</accession>
<gene>
    <name evidence="1" type="ORF">CBU_0068a</name>
</gene>
<name>A0A0M3TY88_COXBE</name>
<dbReference type="PATRIC" id="fig|777.21.peg.121"/>
<dbReference type="EMBL" id="KT381466">
    <property type="protein sequence ID" value="ALE59706.1"/>
    <property type="molecule type" value="Genomic_DNA"/>
</dbReference>
<protein>
    <submittedName>
        <fullName evidence="1">Uncharacterized protein</fullName>
    </submittedName>
</protein>
<dbReference type="RefSeq" id="WP_040953188.1">
    <property type="nucleotide sequence ID" value="NZ_CCAM010000003.1"/>
</dbReference>
<sequence length="55" mass="6232">MQRSEIRDLFISPYSASLHMGYLLNKNARHSGPAARSFKLPPSKESIFPKIDAQE</sequence>
<proteinExistence type="predicted"/>